<dbReference type="AlphaFoldDB" id="A0A2V2WV67"/>
<evidence type="ECO:0000256" key="2">
    <source>
        <dbReference type="SAM" id="SignalP"/>
    </source>
</evidence>
<dbReference type="VEuPathDB" id="TriTrypDB:TcCLB.503609.60"/>
<protein>
    <submittedName>
        <fullName evidence="3">Mucin-associated surface protein (MASP)</fullName>
    </submittedName>
</protein>
<feature type="compositionally biased region" description="Low complexity" evidence="1">
    <location>
        <begin position="39"/>
        <end position="54"/>
    </location>
</feature>
<dbReference type="EMBL" id="PRFC01000051">
    <property type="protein sequence ID" value="PWV12487.1"/>
    <property type="molecule type" value="Genomic_DNA"/>
</dbReference>
<dbReference type="VEuPathDB" id="TriTrypDB:TcCL_NonESM09618"/>
<feature type="chain" id="PRO_5036053447" evidence="2">
    <location>
        <begin position="25"/>
        <end position="353"/>
    </location>
</feature>
<evidence type="ECO:0000256" key="1">
    <source>
        <dbReference type="SAM" id="MobiDB-lite"/>
    </source>
</evidence>
<feature type="compositionally biased region" description="Polar residues" evidence="1">
    <location>
        <begin position="71"/>
        <end position="81"/>
    </location>
</feature>
<gene>
    <name evidence="3" type="ORF">C3747_51g114</name>
    <name evidence="4" type="ORF">C3747_51g94</name>
</gene>
<feature type="compositionally biased region" description="Basic and acidic residues" evidence="1">
    <location>
        <begin position="85"/>
        <end position="107"/>
    </location>
</feature>
<evidence type="ECO:0000313" key="5">
    <source>
        <dbReference type="Proteomes" id="UP000246078"/>
    </source>
</evidence>
<comment type="caution">
    <text evidence="3">The sequence shown here is derived from an EMBL/GenBank/DDBJ whole genome shotgun (WGS) entry which is preliminary data.</text>
</comment>
<evidence type="ECO:0000313" key="3">
    <source>
        <dbReference type="EMBL" id="PWV12486.1"/>
    </source>
</evidence>
<accession>A0A2V2WV67</accession>
<dbReference type="VEuPathDB" id="TriTrypDB:C3747_51g94"/>
<dbReference type="Proteomes" id="UP000246078">
    <property type="component" value="Unassembled WGS sequence"/>
</dbReference>
<feature type="compositionally biased region" description="Polar residues" evidence="1">
    <location>
        <begin position="278"/>
        <end position="287"/>
    </location>
</feature>
<dbReference type="VEuPathDB" id="TriTrypDB:ECC02_010086"/>
<evidence type="ECO:0000313" key="4">
    <source>
        <dbReference type="EMBL" id="PWV12487.1"/>
    </source>
</evidence>
<dbReference type="EMBL" id="PRFC01000051">
    <property type="protein sequence ID" value="PWV12486.1"/>
    <property type="molecule type" value="Genomic_DNA"/>
</dbReference>
<reference evidence="3 5" key="1">
    <citation type="journal article" date="2018" name="Microb. Genom.">
        <title>Expanding an expanded genome: long-read sequencing of Trypanosoma cruzi.</title>
        <authorList>
            <person name="Berna L."/>
            <person name="Rodriguez M."/>
            <person name="Chiribao M.L."/>
            <person name="Parodi-Talice A."/>
            <person name="Pita S."/>
            <person name="Rijo G."/>
            <person name="Alvarez-Valin F."/>
            <person name="Robello C."/>
        </authorList>
    </citation>
    <scope>NUCLEOTIDE SEQUENCE [LARGE SCALE GENOMIC DNA]</scope>
    <source>
        <strain evidence="3 5">TCC</strain>
    </source>
</reference>
<dbReference type="VEuPathDB" id="TriTrypDB:TcCLB.506993.180"/>
<feature type="compositionally biased region" description="Polar residues" evidence="1">
    <location>
        <begin position="315"/>
        <end position="328"/>
    </location>
</feature>
<dbReference type="VEuPathDB" id="TriTrypDB:C3747_51g114"/>
<organism evidence="3 5">
    <name type="scientific">Trypanosoma cruzi</name>
    <dbReference type="NCBI Taxonomy" id="5693"/>
    <lineage>
        <taxon>Eukaryota</taxon>
        <taxon>Discoba</taxon>
        <taxon>Euglenozoa</taxon>
        <taxon>Kinetoplastea</taxon>
        <taxon>Metakinetoplastina</taxon>
        <taxon>Trypanosomatida</taxon>
        <taxon>Trypanosomatidae</taxon>
        <taxon>Trypanosoma</taxon>
        <taxon>Schizotrypanum</taxon>
    </lineage>
</organism>
<sequence>MMMTCRLLCALLVLALCCCPSVCASETETAQVEDIVSGTHSPSVVPGGPPGVSEPLPPITLSTAPEAPMTVTGQSLSSSEGSGVEPRKDGGKRADATDALQKKDGIDKTAPGTSDTSPANGLLGNQDRAGLEPSSKEQTVLGTGKDSTTVSQSRTSLPAEKAIQKSEALAKTAKTTTIKSPEGASPGDLPAKATDLTPSPPVEGPLTKADKAPVPQPEEDSVSMKPNKDLAEEDIVTTVDTDQNETSSGKAESTTTKTLVASDNANNETDRGTGEDIPNNTPDSDVSGTEERRDENKYNNPKETPVQVADIKSVTAASGNSDSSTAVPHTTSPLLLLLLVVTCAAAASAVVAA</sequence>
<feature type="compositionally biased region" description="Polar residues" evidence="1">
    <location>
        <begin position="238"/>
        <end position="267"/>
    </location>
</feature>
<feature type="signal peptide" evidence="2">
    <location>
        <begin position="1"/>
        <end position="24"/>
    </location>
</feature>
<feature type="compositionally biased region" description="Polar residues" evidence="1">
    <location>
        <begin position="136"/>
        <end position="156"/>
    </location>
</feature>
<keyword evidence="2" id="KW-0732">Signal</keyword>
<name>A0A2V2WV67_TRYCR</name>
<dbReference type="VEuPathDB" id="TriTrypDB:TcCLB.508081.10"/>
<proteinExistence type="predicted"/>
<feature type="region of interest" description="Disordered" evidence="1">
    <location>
        <begin position="39"/>
        <end position="328"/>
    </location>
</feature>